<dbReference type="RefSeq" id="WP_064122068.1">
    <property type="nucleotide sequence ID" value="NZ_CP015243.1"/>
</dbReference>
<dbReference type="EMBL" id="CP015243">
    <property type="protein sequence ID" value="ANF57110.1"/>
    <property type="molecule type" value="Genomic_DNA"/>
</dbReference>
<keyword evidence="5" id="KW-0804">Transcription</keyword>
<organism evidence="10 11">
    <name type="scientific">Halotalea alkalilenta</name>
    <dbReference type="NCBI Taxonomy" id="376489"/>
    <lineage>
        <taxon>Bacteria</taxon>
        <taxon>Pseudomonadati</taxon>
        <taxon>Pseudomonadota</taxon>
        <taxon>Gammaproteobacteria</taxon>
        <taxon>Oceanospirillales</taxon>
        <taxon>Halomonadaceae</taxon>
        <taxon>Halotalea</taxon>
    </lineage>
</organism>
<evidence type="ECO:0000256" key="4">
    <source>
        <dbReference type="ARBA" id="ARBA00023125"/>
    </source>
</evidence>
<reference evidence="10 11" key="1">
    <citation type="submission" date="2016-04" db="EMBL/GenBank/DDBJ databases">
        <title>Complete Genome Sequence of Halotalea alkalilenta IHB B 13600.</title>
        <authorList>
            <person name="Swarnkar M.K."/>
            <person name="Sharma A."/>
            <person name="Kaushal K."/>
            <person name="Soni R."/>
            <person name="Rana S."/>
            <person name="Singh A.K."/>
            <person name="Gulati A."/>
        </authorList>
    </citation>
    <scope>NUCLEOTIDE SEQUENCE [LARGE SCALE GENOMIC DNA]</scope>
    <source>
        <strain evidence="10 11">IHB B 13600</strain>
    </source>
</reference>
<dbReference type="GO" id="GO:0005829">
    <property type="term" value="C:cytosol"/>
    <property type="evidence" value="ECO:0007669"/>
    <property type="project" value="TreeGrafter"/>
</dbReference>
<dbReference type="Gene3D" id="6.10.250.690">
    <property type="match status" value="1"/>
</dbReference>
<dbReference type="STRING" id="376489.A5892_06225"/>
<evidence type="ECO:0000313" key="10">
    <source>
        <dbReference type="EMBL" id="ANF57110.1"/>
    </source>
</evidence>
<keyword evidence="2" id="KW-0902">Two-component regulatory system</keyword>
<feature type="domain" description="OmpR/PhoB-type" evidence="9">
    <location>
        <begin position="131"/>
        <end position="230"/>
    </location>
</feature>
<dbReference type="Gene3D" id="1.10.10.10">
    <property type="entry name" value="Winged helix-like DNA-binding domain superfamily/Winged helix DNA-binding domain"/>
    <property type="match status" value="1"/>
</dbReference>
<dbReference type="PANTHER" id="PTHR48111">
    <property type="entry name" value="REGULATOR OF RPOS"/>
    <property type="match status" value="1"/>
</dbReference>
<dbReference type="InterPro" id="IPR001867">
    <property type="entry name" value="OmpR/PhoB-type_DNA-bd"/>
</dbReference>
<evidence type="ECO:0000256" key="5">
    <source>
        <dbReference type="ARBA" id="ARBA00023163"/>
    </source>
</evidence>
<dbReference type="GO" id="GO:0000976">
    <property type="term" value="F:transcription cis-regulatory region binding"/>
    <property type="evidence" value="ECO:0007669"/>
    <property type="project" value="TreeGrafter"/>
</dbReference>
<dbReference type="PANTHER" id="PTHR48111:SF59">
    <property type="entry name" value="TRANSCRIPTIONAL REGULATORY PROTEIN BAER"/>
    <property type="match status" value="1"/>
</dbReference>
<evidence type="ECO:0000259" key="8">
    <source>
        <dbReference type="PROSITE" id="PS50110"/>
    </source>
</evidence>
<evidence type="ECO:0000313" key="11">
    <source>
        <dbReference type="Proteomes" id="UP000077875"/>
    </source>
</evidence>
<dbReference type="GO" id="GO:0000156">
    <property type="term" value="F:phosphorelay response regulator activity"/>
    <property type="evidence" value="ECO:0007669"/>
    <property type="project" value="TreeGrafter"/>
</dbReference>
<evidence type="ECO:0000256" key="1">
    <source>
        <dbReference type="ARBA" id="ARBA00022553"/>
    </source>
</evidence>
<dbReference type="SMART" id="SM00862">
    <property type="entry name" value="Trans_reg_C"/>
    <property type="match status" value="1"/>
</dbReference>
<evidence type="ECO:0000256" key="2">
    <source>
        <dbReference type="ARBA" id="ARBA00023012"/>
    </source>
</evidence>
<dbReference type="GO" id="GO:0006355">
    <property type="term" value="P:regulation of DNA-templated transcription"/>
    <property type="evidence" value="ECO:0007669"/>
    <property type="project" value="InterPro"/>
</dbReference>
<dbReference type="FunFam" id="3.40.50.2300:FF:000001">
    <property type="entry name" value="DNA-binding response regulator PhoB"/>
    <property type="match status" value="1"/>
</dbReference>
<feature type="DNA-binding region" description="OmpR/PhoB-type" evidence="7">
    <location>
        <begin position="131"/>
        <end position="230"/>
    </location>
</feature>
<keyword evidence="1 6" id="KW-0597">Phosphoprotein</keyword>
<dbReference type="AlphaFoldDB" id="A0A172YCX7"/>
<dbReference type="CDD" id="cd19938">
    <property type="entry name" value="REC_OmpR_BaeR-like"/>
    <property type="match status" value="1"/>
</dbReference>
<sequence>MNEVSDILIVEDEPKIAELVSDYLKSAGYTATHIAHGDEVLPWLEHHAPKLVLLDVMLPGRDGLTLCREIRYRSPQIGIIMLTARVEEIDRLLGLEIGADDYICKPFSPREVLARCKALLRRMESSEEQGPEGAAKQGLVLDPQGWRALADGQDLGLTAIEFQLLSVMMQNPGRIYSREQLMEQMYRDHRIVSERTVDSHVKKLRKKIADAWPTREIIHSVYGVGYKYSPEPR</sequence>
<dbReference type="GO" id="GO:0032993">
    <property type="term" value="C:protein-DNA complex"/>
    <property type="evidence" value="ECO:0007669"/>
    <property type="project" value="TreeGrafter"/>
</dbReference>
<evidence type="ECO:0000256" key="6">
    <source>
        <dbReference type="PROSITE-ProRule" id="PRU00169"/>
    </source>
</evidence>
<dbReference type="InterPro" id="IPR001789">
    <property type="entry name" value="Sig_transdc_resp-reg_receiver"/>
</dbReference>
<dbReference type="Gene3D" id="3.40.50.2300">
    <property type="match status" value="1"/>
</dbReference>
<dbReference type="InterPro" id="IPR011006">
    <property type="entry name" value="CheY-like_superfamily"/>
</dbReference>
<evidence type="ECO:0000259" key="9">
    <source>
        <dbReference type="PROSITE" id="PS51755"/>
    </source>
</evidence>
<keyword evidence="3" id="KW-0805">Transcription regulation</keyword>
<dbReference type="PROSITE" id="PS50110">
    <property type="entry name" value="RESPONSE_REGULATORY"/>
    <property type="match status" value="1"/>
</dbReference>
<gene>
    <name evidence="10" type="ORF">A5892_06225</name>
</gene>
<dbReference type="InterPro" id="IPR016032">
    <property type="entry name" value="Sig_transdc_resp-reg_C-effctor"/>
</dbReference>
<dbReference type="InterPro" id="IPR036388">
    <property type="entry name" value="WH-like_DNA-bd_sf"/>
</dbReference>
<feature type="domain" description="Response regulatory" evidence="8">
    <location>
        <begin position="6"/>
        <end position="120"/>
    </location>
</feature>
<dbReference type="SUPFAM" id="SSF46894">
    <property type="entry name" value="C-terminal effector domain of the bipartite response regulators"/>
    <property type="match status" value="1"/>
</dbReference>
<dbReference type="SUPFAM" id="SSF52172">
    <property type="entry name" value="CheY-like"/>
    <property type="match status" value="1"/>
</dbReference>
<feature type="modified residue" description="4-aspartylphosphate" evidence="6">
    <location>
        <position position="55"/>
    </location>
</feature>
<keyword evidence="11" id="KW-1185">Reference proteome</keyword>
<keyword evidence="4 7" id="KW-0238">DNA-binding</keyword>
<proteinExistence type="predicted"/>
<dbReference type="Pfam" id="PF00072">
    <property type="entry name" value="Response_reg"/>
    <property type="match status" value="1"/>
</dbReference>
<dbReference type="SMART" id="SM00448">
    <property type="entry name" value="REC"/>
    <property type="match status" value="1"/>
</dbReference>
<dbReference type="CDD" id="cd00383">
    <property type="entry name" value="trans_reg_C"/>
    <property type="match status" value="1"/>
</dbReference>
<dbReference type="Pfam" id="PF00486">
    <property type="entry name" value="Trans_reg_C"/>
    <property type="match status" value="1"/>
</dbReference>
<dbReference type="InterPro" id="IPR039420">
    <property type="entry name" value="WalR-like"/>
</dbReference>
<dbReference type="Proteomes" id="UP000077875">
    <property type="component" value="Chromosome"/>
</dbReference>
<evidence type="ECO:0000256" key="3">
    <source>
        <dbReference type="ARBA" id="ARBA00023015"/>
    </source>
</evidence>
<name>A0A172YCX7_9GAMM</name>
<dbReference type="KEGG" id="haa:A5892_06225"/>
<dbReference type="PROSITE" id="PS51755">
    <property type="entry name" value="OMPR_PHOB"/>
    <property type="match status" value="1"/>
</dbReference>
<evidence type="ECO:0000256" key="7">
    <source>
        <dbReference type="PROSITE-ProRule" id="PRU01091"/>
    </source>
</evidence>
<protein>
    <submittedName>
        <fullName evidence="10">DNA-binding response regulator</fullName>
    </submittedName>
</protein>
<accession>A0A172YCX7</accession>